<dbReference type="EMBL" id="CP043450">
    <property type="protein sequence ID" value="QEM13628.1"/>
    <property type="molecule type" value="Genomic_DNA"/>
</dbReference>
<dbReference type="KEGG" id="mrub:DEO27_027660"/>
<proteinExistence type="predicted"/>
<protein>
    <recommendedName>
        <fullName evidence="5">DUF2946 domain-containing protein</fullName>
    </recommendedName>
</protein>
<organism evidence="1 3">
    <name type="scientific">Mucilaginibacter rubeus</name>
    <dbReference type="NCBI Taxonomy" id="2027860"/>
    <lineage>
        <taxon>Bacteria</taxon>
        <taxon>Pseudomonadati</taxon>
        <taxon>Bacteroidota</taxon>
        <taxon>Sphingobacteriia</taxon>
        <taxon>Sphingobacteriales</taxon>
        <taxon>Sphingobacteriaceae</taxon>
        <taxon>Mucilaginibacter</taxon>
    </lineage>
</organism>
<reference evidence="1 3" key="1">
    <citation type="submission" date="2019-08" db="EMBL/GenBank/DDBJ databases">
        <title>Comparative genome analysis confer to the adaptation heavy metal polluted environment.</title>
        <authorList>
            <person name="Li Y."/>
        </authorList>
    </citation>
    <scope>NUCLEOTIDE SEQUENCE [LARGE SCALE GENOMIC DNA]</scope>
    <source>
        <strain evidence="2">P1</strain>
        <strain evidence="1 3">P2</strain>
    </source>
</reference>
<dbReference type="RefSeq" id="WP_112571257.1">
    <property type="nucleotide sequence ID" value="NZ_CP043451.1"/>
</dbReference>
<evidence type="ECO:0000313" key="1">
    <source>
        <dbReference type="EMBL" id="QEM06111.1"/>
    </source>
</evidence>
<dbReference type="Proteomes" id="UP000250557">
    <property type="component" value="Chromosome"/>
</dbReference>
<dbReference type="AlphaFoldDB" id="A0A364WYI7"/>
<dbReference type="EMBL" id="CP043451">
    <property type="protein sequence ID" value="QEM06111.1"/>
    <property type="molecule type" value="Genomic_DNA"/>
</dbReference>
<name>A0A364WYI7_9SPHI</name>
<evidence type="ECO:0008006" key="5">
    <source>
        <dbReference type="Google" id="ProtNLM"/>
    </source>
</evidence>
<keyword evidence="4" id="KW-1185">Reference proteome</keyword>
<dbReference type="Pfam" id="PF26622">
    <property type="entry name" value="DUF8199"/>
    <property type="match status" value="1"/>
</dbReference>
<dbReference type="InterPro" id="IPR058512">
    <property type="entry name" value="DUF8199"/>
</dbReference>
<dbReference type="OrthoDB" id="798836at2"/>
<accession>A0A364WYI7</accession>
<evidence type="ECO:0000313" key="2">
    <source>
        <dbReference type="EMBL" id="QEM13628.1"/>
    </source>
</evidence>
<gene>
    <name evidence="2" type="ORF">DEO27_027660</name>
    <name evidence="1" type="ORF">DIU31_022305</name>
</gene>
<dbReference type="Proteomes" id="UP000251402">
    <property type="component" value="Chromosome"/>
</dbReference>
<evidence type="ECO:0000313" key="4">
    <source>
        <dbReference type="Proteomes" id="UP000251402"/>
    </source>
</evidence>
<evidence type="ECO:0000313" key="3">
    <source>
        <dbReference type="Proteomes" id="UP000250557"/>
    </source>
</evidence>
<sequence length="131" mass="14635">MTSFYLLLSTGAYACLLHCATDYFYVQLAKNGEAFVSGNDHTHDEKESDEDCKKGDCNCCYHHGTYVVKENAKAHAHFTFRPADVATAILQADTALYIPLHITSRISWPRPTGPPFLHSQPIYISNKALLI</sequence>